<accession>A0A9Q1GIQ6</accession>
<dbReference type="Proteomes" id="UP001153076">
    <property type="component" value="Unassembled WGS sequence"/>
</dbReference>
<gene>
    <name evidence="2" type="ORF">Cgig2_025654</name>
</gene>
<proteinExistence type="predicted"/>
<feature type="region of interest" description="Disordered" evidence="1">
    <location>
        <begin position="186"/>
        <end position="206"/>
    </location>
</feature>
<reference evidence="2" key="1">
    <citation type="submission" date="2022-04" db="EMBL/GenBank/DDBJ databases">
        <title>Carnegiea gigantea Genome sequencing and assembly v2.</title>
        <authorList>
            <person name="Copetti D."/>
            <person name="Sanderson M.J."/>
            <person name="Burquez A."/>
            <person name="Wojciechowski M.F."/>
        </authorList>
    </citation>
    <scope>NUCLEOTIDE SEQUENCE</scope>
    <source>
        <strain evidence="2">SGP5-SGP5p</strain>
        <tissue evidence="2">Aerial part</tissue>
    </source>
</reference>
<dbReference type="EMBL" id="JAKOGI010004319">
    <property type="protein sequence ID" value="KAJ8419835.1"/>
    <property type="molecule type" value="Genomic_DNA"/>
</dbReference>
<evidence type="ECO:0000256" key="1">
    <source>
        <dbReference type="SAM" id="MobiDB-lite"/>
    </source>
</evidence>
<evidence type="ECO:0000313" key="2">
    <source>
        <dbReference type="EMBL" id="KAJ8419835.1"/>
    </source>
</evidence>
<dbReference type="AlphaFoldDB" id="A0A9Q1GIQ6"/>
<comment type="caution">
    <text evidence="2">The sequence shown here is derived from an EMBL/GenBank/DDBJ whole genome shotgun (WGS) entry which is preliminary data.</text>
</comment>
<protein>
    <submittedName>
        <fullName evidence="2">Uncharacterized protein</fullName>
    </submittedName>
</protein>
<keyword evidence="3" id="KW-1185">Reference proteome</keyword>
<organism evidence="2 3">
    <name type="scientific">Carnegiea gigantea</name>
    <dbReference type="NCBI Taxonomy" id="171969"/>
    <lineage>
        <taxon>Eukaryota</taxon>
        <taxon>Viridiplantae</taxon>
        <taxon>Streptophyta</taxon>
        <taxon>Embryophyta</taxon>
        <taxon>Tracheophyta</taxon>
        <taxon>Spermatophyta</taxon>
        <taxon>Magnoliopsida</taxon>
        <taxon>eudicotyledons</taxon>
        <taxon>Gunneridae</taxon>
        <taxon>Pentapetalae</taxon>
        <taxon>Caryophyllales</taxon>
        <taxon>Cactineae</taxon>
        <taxon>Cactaceae</taxon>
        <taxon>Cactoideae</taxon>
        <taxon>Echinocereeae</taxon>
        <taxon>Carnegiea</taxon>
    </lineage>
</organism>
<sequence length="206" mass="22501">MPVSKPIFDVNGIMLEGCSQLEYEDKLISRNWLHFLDCMQVAGGDPEKLTSVSKGIQNILKGVKDLNGSASESKMSELESFIRSSAPNQIDILLPKQRNIKGSGKRIKGGKEKAIEQQGKKLRRCKAYGQQAYHDSCSYEGGDVGSDSGDGRLRRGGRVYYRWQGSDVVVCLAGSGFEEGGHVRRVATQGQTTASRSRRSGPLMTG</sequence>
<evidence type="ECO:0000313" key="3">
    <source>
        <dbReference type="Proteomes" id="UP001153076"/>
    </source>
</evidence>
<name>A0A9Q1GIQ6_9CARY</name>